<name>A0A6H2C1S4_DOLFA</name>
<dbReference type="PROSITE" id="PS51257">
    <property type="entry name" value="PROKAR_LIPOPROTEIN"/>
    <property type="match status" value="1"/>
</dbReference>
<keyword evidence="1" id="KW-0732">Signal</keyword>
<dbReference type="RefSeq" id="WP_168696184.1">
    <property type="nucleotide sequence ID" value="NZ_CP051206.1"/>
</dbReference>
<dbReference type="EMBL" id="CP051206">
    <property type="protein sequence ID" value="QJB45166.1"/>
    <property type="molecule type" value="Genomic_DNA"/>
</dbReference>
<feature type="chain" id="PRO_5026295000" description="PEP-CTERM sorting domain-containing protein" evidence="1">
    <location>
        <begin position="27"/>
        <end position="190"/>
    </location>
</feature>
<dbReference type="KEGG" id="dfs:HGD76_14250"/>
<gene>
    <name evidence="2" type="ORF">HGD76_14250</name>
</gene>
<proteinExistence type="predicted"/>
<feature type="signal peptide" evidence="1">
    <location>
        <begin position="1"/>
        <end position="26"/>
    </location>
</feature>
<reference evidence="2 3" key="2">
    <citation type="submission" date="2020-04" db="EMBL/GenBank/DDBJ databases">
        <authorList>
            <person name="Fomenkov A."/>
            <person name="Anton B.P."/>
            <person name="Roberts R.J."/>
        </authorList>
    </citation>
    <scope>NUCLEOTIDE SEQUENCE [LARGE SCALE GENOMIC DNA]</scope>
    <source>
        <strain evidence="2 3">CCAP 1403/13f</strain>
    </source>
</reference>
<dbReference type="AlphaFoldDB" id="A0A6H2C1S4"/>
<accession>A0A6H2C1S4</accession>
<sequence length="190" mass="20503">MRQFVKFAISTITFLGCLQGTLSAQAITFNWLGEDSSYSATGDFTFNDANNDGFARPGEFTTLNITFKDSSSATLASYNLDYLQTTTPAFNFNYNIASNSVFQSGDPNASDGFSIGDTTTGYYFSSSPGGITFSNSDNSITDFGGTVTAVPFESSPFTLGFLVVPFAIRKIFNRLQVKAKTISQAEPEVN</sequence>
<reference evidence="2 3" key="1">
    <citation type="submission" date="2020-04" db="EMBL/GenBank/DDBJ databases">
        <title>Genome-Wide Identification of 5-Methylcytosine Sites in Bacterial Genomes By High-Throughput Sequencing of MspJI Restriction Fragments.</title>
        <authorList>
            <person name="Wu V."/>
        </authorList>
    </citation>
    <scope>NUCLEOTIDE SEQUENCE [LARGE SCALE GENOMIC DNA]</scope>
    <source>
        <strain evidence="2 3">CCAP 1403/13f</strain>
    </source>
</reference>
<evidence type="ECO:0000256" key="1">
    <source>
        <dbReference type="SAM" id="SignalP"/>
    </source>
</evidence>
<evidence type="ECO:0008006" key="4">
    <source>
        <dbReference type="Google" id="ProtNLM"/>
    </source>
</evidence>
<evidence type="ECO:0000313" key="3">
    <source>
        <dbReference type="Proteomes" id="UP000502433"/>
    </source>
</evidence>
<organism evidence="2 3">
    <name type="scientific">Dolichospermum flos-aquae CCAP 1403/13F</name>
    <dbReference type="NCBI Taxonomy" id="315271"/>
    <lineage>
        <taxon>Bacteria</taxon>
        <taxon>Bacillati</taxon>
        <taxon>Cyanobacteriota</taxon>
        <taxon>Cyanophyceae</taxon>
        <taxon>Nostocales</taxon>
        <taxon>Aphanizomenonaceae</taxon>
        <taxon>Dolichospermum</taxon>
    </lineage>
</organism>
<dbReference type="Proteomes" id="UP000502433">
    <property type="component" value="Chromosome"/>
</dbReference>
<protein>
    <recommendedName>
        <fullName evidence="4">PEP-CTERM sorting domain-containing protein</fullName>
    </recommendedName>
</protein>
<evidence type="ECO:0000313" key="2">
    <source>
        <dbReference type="EMBL" id="QJB45166.1"/>
    </source>
</evidence>